<evidence type="ECO:0000256" key="11">
    <source>
        <dbReference type="RuleBase" id="RU000488"/>
    </source>
</evidence>
<organism evidence="12 13">
    <name type="scientific">Armadillidium nasatum</name>
    <dbReference type="NCBI Taxonomy" id="96803"/>
    <lineage>
        <taxon>Eukaryota</taxon>
        <taxon>Metazoa</taxon>
        <taxon>Ecdysozoa</taxon>
        <taxon>Arthropoda</taxon>
        <taxon>Crustacea</taxon>
        <taxon>Multicrustacea</taxon>
        <taxon>Malacostraca</taxon>
        <taxon>Eumalacostraca</taxon>
        <taxon>Peracarida</taxon>
        <taxon>Isopoda</taxon>
        <taxon>Oniscidea</taxon>
        <taxon>Crinocheta</taxon>
        <taxon>Armadillidiidae</taxon>
        <taxon>Armadillidium</taxon>
    </lineage>
</organism>
<evidence type="ECO:0000256" key="8">
    <source>
        <dbReference type="ARBA" id="ARBA00023128"/>
    </source>
</evidence>
<dbReference type="Proteomes" id="UP000326759">
    <property type="component" value="Unassembled WGS sequence"/>
</dbReference>
<comment type="subcellular location">
    <subcellularLocation>
        <location evidence="1">Mitochondrion inner membrane</location>
        <topology evidence="1">Multi-pass membrane protein</topology>
    </subcellularLocation>
</comment>
<evidence type="ECO:0000256" key="10">
    <source>
        <dbReference type="PROSITE-ProRule" id="PRU00282"/>
    </source>
</evidence>
<dbReference type="EMBL" id="SEYY01007520">
    <property type="protein sequence ID" value="KAB7502435.1"/>
    <property type="molecule type" value="Genomic_DNA"/>
</dbReference>
<dbReference type="AlphaFoldDB" id="A0A5N5TBG1"/>
<evidence type="ECO:0000313" key="13">
    <source>
        <dbReference type="Proteomes" id="UP000326759"/>
    </source>
</evidence>
<protein>
    <submittedName>
        <fullName evidence="12">Solute carrier family 25 member 35</fullName>
    </submittedName>
</protein>
<dbReference type="GO" id="GO:0005743">
    <property type="term" value="C:mitochondrial inner membrane"/>
    <property type="evidence" value="ECO:0007669"/>
    <property type="project" value="UniProtKB-SubCell"/>
</dbReference>
<evidence type="ECO:0000256" key="9">
    <source>
        <dbReference type="ARBA" id="ARBA00023136"/>
    </source>
</evidence>
<dbReference type="SUPFAM" id="SSF103506">
    <property type="entry name" value="Mitochondrial carrier"/>
    <property type="match status" value="1"/>
</dbReference>
<keyword evidence="7" id="KW-1133">Transmembrane helix</keyword>
<feature type="repeat" description="Solcar" evidence="10">
    <location>
        <begin position="1"/>
        <end position="90"/>
    </location>
</feature>
<dbReference type="InterPro" id="IPR018108">
    <property type="entry name" value="MCP_transmembrane"/>
</dbReference>
<keyword evidence="5" id="KW-0677">Repeat</keyword>
<accession>A0A5N5TBG1</accession>
<evidence type="ECO:0000256" key="4">
    <source>
        <dbReference type="ARBA" id="ARBA00022692"/>
    </source>
</evidence>
<evidence type="ECO:0000256" key="1">
    <source>
        <dbReference type="ARBA" id="ARBA00004448"/>
    </source>
</evidence>
<dbReference type="Gene3D" id="1.50.40.10">
    <property type="entry name" value="Mitochondrial carrier domain"/>
    <property type="match status" value="1"/>
</dbReference>
<name>A0A5N5TBG1_9CRUS</name>
<evidence type="ECO:0000256" key="2">
    <source>
        <dbReference type="ARBA" id="ARBA00006375"/>
    </source>
</evidence>
<comment type="caution">
    <text evidence="12">The sequence shown here is derived from an EMBL/GenBank/DDBJ whole genome shotgun (WGS) entry which is preliminary data.</text>
</comment>
<keyword evidence="4 10" id="KW-0812">Transmembrane</keyword>
<proteinExistence type="inferred from homology"/>
<evidence type="ECO:0000256" key="6">
    <source>
        <dbReference type="ARBA" id="ARBA00022792"/>
    </source>
</evidence>
<keyword evidence="6" id="KW-0999">Mitochondrion inner membrane</keyword>
<evidence type="ECO:0000313" key="12">
    <source>
        <dbReference type="EMBL" id="KAB7502435.1"/>
    </source>
</evidence>
<comment type="similarity">
    <text evidence="2 11">Belongs to the mitochondrial carrier (TC 2.A.29) family.</text>
</comment>
<evidence type="ECO:0000256" key="3">
    <source>
        <dbReference type="ARBA" id="ARBA00022448"/>
    </source>
</evidence>
<dbReference type="PANTHER" id="PTHR45928">
    <property type="entry name" value="RE38146P"/>
    <property type="match status" value="1"/>
</dbReference>
<keyword evidence="9 10" id="KW-0472">Membrane</keyword>
<dbReference type="InterPro" id="IPR023395">
    <property type="entry name" value="MCP_dom_sf"/>
</dbReference>
<dbReference type="PANTHER" id="PTHR45928:SF1">
    <property type="entry name" value="RE38146P"/>
    <property type="match status" value="1"/>
</dbReference>
<dbReference type="InterPro" id="IPR051508">
    <property type="entry name" value="Mito_Carrier_Antiporter"/>
</dbReference>
<gene>
    <name evidence="12" type="ORF">Anas_04197</name>
</gene>
<dbReference type="OrthoDB" id="6703404at2759"/>
<keyword evidence="3 11" id="KW-0813">Transport</keyword>
<feature type="repeat" description="Solcar" evidence="10">
    <location>
        <begin position="100"/>
        <end position="193"/>
    </location>
</feature>
<evidence type="ECO:0000256" key="5">
    <source>
        <dbReference type="ARBA" id="ARBA00022737"/>
    </source>
</evidence>
<sequence length="204" mass="21794">MEFVVGATAACGAVIISNPCDVLKTRMQLQGELKARGQYVIVYRNIFHAFYAVVKVDGILALQKGLLPAMSYQVVLNGTRFGLYQTIIDSGIITKENGSVSTLGCILAGAFAGIAGGFLGSPLSLIKTQLQARAHESIAVGYQHHHKGAFIALKSIYIKNGIRGLWRGSSTAVPRAGVGSASQLFVYSKSKDWLDDLNASSIFL</sequence>
<dbReference type="PROSITE" id="PS50920">
    <property type="entry name" value="SOLCAR"/>
    <property type="match status" value="2"/>
</dbReference>
<dbReference type="Pfam" id="PF00153">
    <property type="entry name" value="Mito_carr"/>
    <property type="match status" value="2"/>
</dbReference>
<keyword evidence="13" id="KW-1185">Reference proteome</keyword>
<keyword evidence="8" id="KW-0496">Mitochondrion</keyword>
<reference evidence="12 13" key="1">
    <citation type="journal article" date="2019" name="PLoS Biol.">
        <title>Sex chromosomes control vertical transmission of feminizing Wolbachia symbionts in an isopod.</title>
        <authorList>
            <person name="Becking T."/>
            <person name="Chebbi M.A."/>
            <person name="Giraud I."/>
            <person name="Moumen B."/>
            <person name="Laverre T."/>
            <person name="Caubet Y."/>
            <person name="Peccoud J."/>
            <person name="Gilbert C."/>
            <person name="Cordaux R."/>
        </authorList>
    </citation>
    <scope>NUCLEOTIDE SEQUENCE [LARGE SCALE GENOMIC DNA]</scope>
    <source>
        <strain evidence="12">ANa2</strain>
        <tissue evidence="12">Whole body excluding digestive tract and cuticle</tissue>
    </source>
</reference>
<evidence type="ECO:0000256" key="7">
    <source>
        <dbReference type="ARBA" id="ARBA00022989"/>
    </source>
</evidence>